<dbReference type="EMBL" id="BMAU01021343">
    <property type="protein sequence ID" value="GFY17056.1"/>
    <property type="molecule type" value="Genomic_DNA"/>
</dbReference>
<dbReference type="Proteomes" id="UP000887159">
    <property type="component" value="Unassembled WGS sequence"/>
</dbReference>
<reference evidence="1" key="1">
    <citation type="submission" date="2020-08" db="EMBL/GenBank/DDBJ databases">
        <title>Multicomponent nature underlies the extraordinary mechanical properties of spider dragline silk.</title>
        <authorList>
            <person name="Kono N."/>
            <person name="Nakamura H."/>
            <person name="Mori M."/>
            <person name="Yoshida Y."/>
            <person name="Ohtoshi R."/>
            <person name="Malay A.D."/>
            <person name="Moran D.A.P."/>
            <person name="Tomita M."/>
            <person name="Numata K."/>
            <person name="Arakawa K."/>
        </authorList>
    </citation>
    <scope>NUCLEOTIDE SEQUENCE</scope>
</reference>
<comment type="caution">
    <text evidence="1">The sequence shown here is derived from an EMBL/GenBank/DDBJ whole genome shotgun (WGS) entry which is preliminary data.</text>
</comment>
<sequence>MHFAIEWLFYEENREMFLIPEKNSLYTRRRIRNIEPCSPRIIVDLLIWPPRAVEIEKALHDGFSVESGFHDRNEAVDWFTNMTTWLTQLHTILETL</sequence>
<dbReference type="AlphaFoldDB" id="A0A8X6SRQ2"/>
<gene>
    <name evidence="1" type="ORF">TNCV_1088321</name>
</gene>
<protein>
    <submittedName>
        <fullName evidence="1">Uncharacterized protein</fullName>
    </submittedName>
</protein>
<evidence type="ECO:0000313" key="2">
    <source>
        <dbReference type="Proteomes" id="UP000887159"/>
    </source>
</evidence>
<evidence type="ECO:0000313" key="1">
    <source>
        <dbReference type="EMBL" id="GFY17056.1"/>
    </source>
</evidence>
<organism evidence="1 2">
    <name type="scientific">Trichonephila clavipes</name>
    <name type="common">Golden silk orbweaver</name>
    <name type="synonym">Nephila clavipes</name>
    <dbReference type="NCBI Taxonomy" id="2585209"/>
    <lineage>
        <taxon>Eukaryota</taxon>
        <taxon>Metazoa</taxon>
        <taxon>Ecdysozoa</taxon>
        <taxon>Arthropoda</taxon>
        <taxon>Chelicerata</taxon>
        <taxon>Arachnida</taxon>
        <taxon>Araneae</taxon>
        <taxon>Araneomorphae</taxon>
        <taxon>Entelegynae</taxon>
        <taxon>Araneoidea</taxon>
        <taxon>Nephilidae</taxon>
        <taxon>Trichonephila</taxon>
    </lineage>
</organism>
<name>A0A8X6SRQ2_TRICX</name>
<proteinExistence type="predicted"/>
<accession>A0A8X6SRQ2</accession>
<keyword evidence="2" id="KW-1185">Reference proteome</keyword>